<dbReference type="RefSeq" id="XP_033670292.1">
    <property type="nucleotide sequence ID" value="XM_033805474.1"/>
</dbReference>
<keyword evidence="3" id="KW-1185">Reference proteome</keyword>
<dbReference type="OrthoDB" id="2958217at2759"/>
<accession>A0A6A6CRS9</accession>
<dbReference type="PANTHER" id="PTHR33112:SF10">
    <property type="entry name" value="TOL"/>
    <property type="match status" value="1"/>
</dbReference>
<feature type="domain" description="Heterokaryon incompatibility" evidence="1">
    <location>
        <begin position="137"/>
        <end position="246"/>
    </location>
</feature>
<sequence>MAPDDLCEACMAVFADGSFGRYALSDCNVVDSEDDDPEDDDPESPGNGAVSIFAFPVENFGNNAQLIHLGELSLSSENTGSKEVVQMAKGLLQHCLERHNLCADESGPDWRPRRLLALDGSFAKLVETTGRDLTDPYATLSHCWGGTPSFVLTSQNMSEFQRGLAFSQFDATFYDAMITAQKLGIHYIWIDCYCIVQGQGEASLRDWKEQSVLMHKVYSNGIVNIGAAHGVDSRAGLFVSRERWRDLHYPLAAVSHQVGVIVVYCTAEH</sequence>
<proteinExistence type="predicted"/>
<dbReference type="EMBL" id="ML993588">
    <property type="protein sequence ID" value="KAF2169403.1"/>
    <property type="molecule type" value="Genomic_DNA"/>
</dbReference>
<dbReference type="InterPro" id="IPR010730">
    <property type="entry name" value="HET"/>
</dbReference>
<evidence type="ECO:0000259" key="1">
    <source>
        <dbReference type="Pfam" id="PF06985"/>
    </source>
</evidence>
<name>A0A6A6CRS9_ZASCE</name>
<organism evidence="2 3">
    <name type="scientific">Zasmidium cellare ATCC 36951</name>
    <dbReference type="NCBI Taxonomy" id="1080233"/>
    <lineage>
        <taxon>Eukaryota</taxon>
        <taxon>Fungi</taxon>
        <taxon>Dikarya</taxon>
        <taxon>Ascomycota</taxon>
        <taxon>Pezizomycotina</taxon>
        <taxon>Dothideomycetes</taxon>
        <taxon>Dothideomycetidae</taxon>
        <taxon>Mycosphaerellales</taxon>
        <taxon>Mycosphaerellaceae</taxon>
        <taxon>Zasmidium</taxon>
    </lineage>
</organism>
<dbReference type="Proteomes" id="UP000799537">
    <property type="component" value="Unassembled WGS sequence"/>
</dbReference>
<dbReference type="Pfam" id="PF06985">
    <property type="entry name" value="HET"/>
    <property type="match status" value="1"/>
</dbReference>
<evidence type="ECO:0000313" key="2">
    <source>
        <dbReference type="EMBL" id="KAF2169403.1"/>
    </source>
</evidence>
<gene>
    <name evidence="2" type="ORF">M409DRAFT_20622</name>
</gene>
<dbReference type="PANTHER" id="PTHR33112">
    <property type="entry name" value="DOMAIN PROTEIN, PUTATIVE-RELATED"/>
    <property type="match status" value="1"/>
</dbReference>
<dbReference type="GeneID" id="54558746"/>
<protein>
    <recommendedName>
        <fullName evidence="1">Heterokaryon incompatibility domain-containing protein</fullName>
    </recommendedName>
</protein>
<evidence type="ECO:0000313" key="3">
    <source>
        <dbReference type="Proteomes" id="UP000799537"/>
    </source>
</evidence>
<dbReference type="AlphaFoldDB" id="A0A6A6CRS9"/>
<reference evidence="2" key="1">
    <citation type="journal article" date="2020" name="Stud. Mycol.">
        <title>101 Dothideomycetes genomes: a test case for predicting lifestyles and emergence of pathogens.</title>
        <authorList>
            <person name="Haridas S."/>
            <person name="Albert R."/>
            <person name="Binder M."/>
            <person name="Bloem J."/>
            <person name="Labutti K."/>
            <person name="Salamov A."/>
            <person name="Andreopoulos B."/>
            <person name="Baker S."/>
            <person name="Barry K."/>
            <person name="Bills G."/>
            <person name="Bluhm B."/>
            <person name="Cannon C."/>
            <person name="Castanera R."/>
            <person name="Culley D."/>
            <person name="Daum C."/>
            <person name="Ezra D."/>
            <person name="Gonzalez J."/>
            <person name="Henrissat B."/>
            <person name="Kuo A."/>
            <person name="Liang C."/>
            <person name="Lipzen A."/>
            <person name="Lutzoni F."/>
            <person name="Magnuson J."/>
            <person name="Mondo S."/>
            <person name="Nolan M."/>
            <person name="Ohm R."/>
            <person name="Pangilinan J."/>
            <person name="Park H.-J."/>
            <person name="Ramirez L."/>
            <person name="Alfaro M."/>
            <person name="Sun H."/>
            <person name="Tritt A."/>
            <person name="Yoshinaga Y."/>
            <person name="Zwiers L.-H."/>
            <person name="Turgeon B."/>
            <person name="Goodwin S."/>
            <person name="Spatafora J."/>
            <person name="Crous P."/>
            <person name="Grigoriev I."/>
        </authorList>
    </citation>
    <scope>NUCLEOTIDE SEQUENCE</scope>
    <source>
        <strain evidence="2">ATCC 36951</strain>
    </source>
</reference>